<evidence type="ECO:0000313" key="3">
    <source>
        <dbReference type="Proteomes" id="UP000029843"/>
    </source>
</evidence>
<evidence type="ECO:0000256" key="1">
    <source>
        <dbReference type="SAM" id="SignalP"/>
    </source>
</evidence>
<evidence type="ECO:0000313" key="2">
    <source>
        <dbReference type="EMBL" id="KGJ86682.1"/>
    </source>
</evidence>
<dbReference type="Pfam" id="PF11769">
    <property type="entry name" value="DUF3313"/>
    <property type="match status" value="1"/>
</dbReference>
<sequence length="230" mass="25632" precursor="true">MNKQHGLKLSFIAIAAFMVMSCNSTNPTNAPQISPEGMELKKSTRSTIAYKKEGVDFSEYDKVQILPSAVAFKKNWKRDYNRDQLSLSTRISDADVIRMKADVAKLFDEVFKEEFGKSAKFPIVNKVGSNTLVIRPAIINLDVAAPDIKSSINVKTYASEAGQATLFIELYDGVSGEILARAVNTAVAGDNSYYQWANRVSNRADAKRMIRKWAKALRIKFDEAHTPKSN</sequence>
<dbReference type="OrthoDB" id="7513489at2"/>
<dbReference type="PATRIC" id="fig|28229.4.peg.4350"/>
<gene>
    <name evidence="2" type="ORF">ND2E_0854</name>
</gene>
<proteinExistence type="predicted"/>
<dbReference type="PROSITE" id="PS51257">
    <property type="entry name" value="PROKAR_LIPOPROTEIN"/>
    <property type="match status" value="1"/>
</dbReference>
<dbReference type="AlphaFoldDB" id="A0A099K9F8"/>
<comment type="caution">
    <text evidence="2">The sequence shown here is derived from an EMBL/GenBank/DDBJ whole genome shotgun (WGS) entry which is preliminary data.</text>
</comment>
<dbReference type="InterPro" id="IPR021747">
    <property type="entry name" value="DUF3313"/>
</dbReference>
<protein>
    <recommendedName>
        <fullName evidence="4">Lipoprotein</fullName>
    </recommendedName>
</protein>
<organism evidence="2 3">
    <name type="scientific">Colwellia psychrerythraea</name>
    <name type="common">Vibrio psychroerythus</name>
    <dbReference type="NCBI Taxonomy" id="28229"/>
    <lineage>
        <taxon>Bacteria</taxon>
        <taxon>Pseudomonadati</taxon>
        <taxon>Pseudomonadota</taxon>
        <taxon>Gammaproteobacteria</taxon>
        <taxon>Alteromonadales</taxon>
        <taxon>Colwelliaceae</taxon>
        <taxon>Colwellia</taxon>
    </lineage>
</organism>
<reference evidence="2 3" key="1">
    <citation type="submission" date="2014-08" db="EMBL/GenBank/DDBJ databases">
        <title>Genomic and Phenotypic Diversity of Colwellia psychrerythraea strains from Disparate Marine Basins.</title>
        <authorList>
            <person name="Techtmann S.M."/>
            <person name="Stelling S.C."/>
            <person name="Utturkar S.M."/>
            <person name="Alshibli N."/>
            <person name="Harris A."/>
            <person name="Brown S.D."/>
            <person name="Hazen T.C."/>
        </authorList>
    </citation>
    <scope>NUCLEOTIDE SEQUENCE [LARGE SCALE GENOMIC DNA]</scope>
    <source>
        <strain evidence="2 3">ND2E</strain>
    </source>
</reference>
<evidence type="ECO:0008006" key="4">
    <source>
        <dbReference type="Google" id="ProtNLM"/>
    </source>
</evidence>
<dbReference type="EMBL" id="JQED01000056">
    <property type="protein sequence ID" value="KGJ86682.1"/>
    <property type="molecule type" value="Genomic_DNA"/>
</dbReference>
<accession>A0A099K9F8</accession>
<dbReference type="Proteomes" id="UP000029843">
    <property type="component" value="Unassembled WGS sequence"/>
</dbReference>
<feature type="chain" id="PRO_5001948005" description="Lipoprotein" evidence="1">
    <location>
        <begin position="25"/>
        <end position="230"/>
    </location>
</feature>
<keyword evidence="1" id="KW-0732">Signal</keyword>
<name>A0A099K9F8_COLPS</name>
<feature type="signal peptide" evidence="1">
    <location>
        <begin position="1"/>
        <end position="24"/>
    </location>
</feature>
<dbReference type="RefSeq" id="WP_033095895.1">
    <property type="nucleotide sequence ID" value="NZ_JQED01000056.1"/>
</dbReference>